<dbReference type="EMBL" id="JAKTTI010000003">
    <property type="protein sequence ID" value="MCH1624411.1"/>
    <property type="molecule type" value="Genomic_DNA"/>
</dbReference>
<gene>
    <name evidence="2" type="ORF">MJG50_03655</name>
</gene>
<evidence type="ECO:0000256" key="1">
    <source>
        <dbReference type="SAM" id="MobiDB-lite"/>
    </source>
</evidence>
<protein>
    <recommendedName>
        <fullName evidence="4">Transposase</fullName>
    </recommendedName>
</protein>
<accession>A0AAW5E344</accession>
<name>A0AAW5E344_9BACI</name>
<dbReference type="RefSeq" id="WP_240252801.1">
    <property type="nucleotide sequence ID" value="NZ_JAKTTI010000003.1"/>
</dbReference>
<dbReference type="Proteomes" id="UP001431131">
    <property type="component" value="Unassembled WGS sequence"/>
</dbReference>
<feature type="region of interest" description="Disordered" evidence="1">
    <location>
        <begin position="1"/>
        <end position="29"/>
    </location>
</feature>
<comment type="caution">
    <text evidence="2">The sequence shown here is derived from an EMBL/GenBank/DDBJ whole genome shotgun (WGS) entry which is preliminary data.</text>
</comment>
<organism evidence="2 3">
    <name type="scientific">Fredinandcohnia quinoae</name>
    <dbReference type="NCBI Taxonomy" id="2918902"/>
    <lineage>
        <taxon>Bacteria</taxon>
        <taxon>Bacillati</taxon>
        <taxon>Bacillota</taxon>
        <taxon>Bacilli</taxon>
        <taxon>Bacillales</taxon>
        <taxon>Bacillaceae</taxon>
        <taxon>Fredinandcohnia</taxon>
    </lineage>
</organism>
<proteinExistence type="predicted"/>
<dbReference type="AlphaFoldDB" id="A0AAW5E344"/>
<evidence type="ECO:0000313" key="3">
    <source>
        <dbReference type="Proteomes" id="UP001431131"/>
    </source>
</evidence>
<evidence type="ECO:0000313" key="2">
    <source>
        <dbReference type="EMBL" id="MCH1624411.1"/>
    </source>
</evidence>
<sequence>MIHSKQMKKSPTLADAFKQERYEGRQEGKLEERKNLAVELIRENFPDEKIAKMTRLSIEEVKEIRKNVYN</sequence>
<feature type="compositionally biased region" description="Basic and acidic residues" evidence="1">
    <location>
        <begin position="17"/>
        <end position="29"/>
    </location>
</feature>
<reference evidence="2" key="1">
    <citation type="submission" date="2022-02" db="EMBL/GenBank/DDBJ databases">
        <title>Fredinandcohnia quinoae sp. nov. isolated from Chenopodium quinoa seeds.</title>
        <authorList>
            <person name="Saati-Santamaria Z."/>
            <person name="Flores-Felix J.D."/>
            <person name="Igual J.M."/>
            <person name="Velazquez E."/>
            <person name="Garcia-Fraile P."/>
            <person name="Martinez-Molina E."/>
        </authorList>
    </citation>
    <scope>NUCLEOTIDE SEQUENCE</scope>
    <source>
        <strain evidence="2">SECRCQ15</strain>
    </source>
</reference>
<keyword evidence="3" id="KW-1185">Reference proteome</keyword>
<evidence type="ECO:0008006" key="4">
    <source>
        <dbReference type="Google" id="ProtNLM"/>
    </source>
</evidence>